<reference evidence="1" key="2">
    <citation type="submission" date="2020-05" db="UniProtKB">
        <authorList>
            <consortium name="EnsemblMetazoa"/>
        </authorList>
    </citation>
    <scope>IDENTIFICATION</scope>
    <source>
        <strain evidence="1">IAEA</strain>
    </source>
</reference>
<dbReference type="Proteomes" id="UP000092460">
    <property type="component" value="Unassembled WGS sequence"/>
</dbReference>
<dbReference type="AlphaFoldDB" id="A0A1B0BSH2"/>
<dbReference type="EnsemblMetazoa" id="GPPI039207-RA">
    <property type="protein sequence ID" value="GPPI039207-PA"/>
    <property type="gene ID" value="GPPI039207"/>
</dbReference>
<dbReference type="EMBL" id="JXJN01019708">
    <property type="status" value="NOT_ANNOTATED_CDS"/>
    <property type="molecule type" value="Genomic_DNA"/>
</dbReference>
<keyword evidence="2" id="KW-1185">Reference proteome</keyword>
<evidence type="ECO:0000313" key="2">
    <source>
        <dbReference type="Proteomes" id="UP000092460"/>
    </source>
</evidence>
<dbReference type="VEuPathDB" id="VectorBase:GPPI039207"/>
<reference evidence="2" key="1">
    <citation type="submission" date="2015-01" db="EMBL/GenBank/DDBJ databases">
        <authorList>
            <person name="Aksoy S."/>
            <person name="Warren W."/>
            <person name="Wilson R.K."/>
        </authorList>
    </citation>
    <scope>NUCLEOTIDE SEQUENCE [LARGE SCALE GENOMIC DNA]</scope>
    <source>
        <strain evidence="2">IAEA</strain>
    </source>
</reference>
<organism evidence="1 2">
    <name type="scientific">Glossina palpalis gambiensis</name>
    <dbReference type="NCBI Taxonomy" id="67801"/>
    <lineage>
        <taxon>Eukaryota</taxon>
        <taxon>Metazoa</taxon>
        <taxon>Ecdysozoa</taxon>
        <taxon>Arthropoda</taxon>
        <taxon>Hexapoda</taxon>
        <taxon>Insecta</taxon>
        <taxon>Pterygota</taxon>
        <taxon>Neoptera</taxon>
        <taxon>Endopterygota</taxon>
        <taxon>Diptera</taxon>
        <taxon>Brachycera</taxon>
        <taxon>Muscomorpha</taxon>
        <taxon>Hippoboscoidea</taxon>
        <taxon>Glossinidae</taxon>
        <taxon>Glossina</taxon>
    </lineage>
</organism>
<name>A0A1B0BSH2_9MUSC</name>
<accession>A0A1B0BSH2</accession>
<proteinExistence type="predicted"/>
<sequence>MKLQRLDIVPFRGAKKRRSIPHNSYLTVAEILQASEKSKQSREPCAIPGYNLDGVQACQEKLYEEKSLQDAWSSMQNEGPDGYISAKVATEQRDSAATHCLSLHVLFDNGSGIRYKVNCFYSFVCEYTCFAFFGGAIVAR</sequence>
<evidence type="ECO:0000313" key="1">
    <source>
        <dbReference type="EnsemblMetazoa" id="GPPI039207-PA"/>
    </source>
</evidence>
<protein>
    <submittedName>
        <fullName evidence="1">Uncharacterized protein</fullName>
    </submittedName>
</protein>